<dbReference type="EMBL" id="PYZI01000014">
    <property type="protein sequence ID" value="PTF13165.1"/>
    <property type="molecule type" value="Genomic_DNA"/>
</dbReference>
<reference evidence="4 5" key="1">
    <citation type="journal article" date="2016" name="Front. Microbiol.">
        <title>Comprehensive Phylogenetic Analysis of Bovine Non-aureus Staphylococci Species Based on Whole-Genome Sequencing.</title>
        <authorList>
            <person name="Naushad S."/>
            <person name="Barkema H.W."/>
            <person name="Luby C."/>
            <person name="Condas L.A."/>
            <person name="Nobrega D.B."/>
            <person name="Carson D.A."/>
            <person name="De Buck J."/>
        </authorList>
    </citation>
    <scope>NUCLEOTIDE SEQUENCE [LARGE SCALE GENOMIC DNA]</scope>
    <source>
        <strain evidence="3 4">SNUC 1409</strain>
        <strain evidence="2 5">SNUC 761</strain>
    </source>
</reference>
<reference evidence="2" key="3">
    <citation type="submission" date="2018-03" db="EMBL/GenBank/DDBJ databases">
        <authorList>
            <person name="Keele B.F."/>
        </authorList>
    </citation>
    <scope>NUCLEOTIDE SEQUENCE</scope>
    <source>
        <strain evidence="2">SNUC 761</strain>
    </source>
</reference>
<evidence type="ECO:0000259" key="1">
    <source>
        <dbReference type="PROSITE" id="PS51819"/>
    </source>
</evidence>
<evidence type="ECO:0000313" key="2">
    <source>
        <dbReference type="EMBL" id="PTE74422.1"/>
    </source>
</evidence>
<dbReference type="GeneID" id="48888223"/>
<dbReference type="OrthoDB" id="9792626at2"/>
<accession>A0A2K4DKX9</accession>
<dbReference type="InterPro" id="IPR004360">
    <property type="entry name" value="Glyas_Fos-R_dOase_dom"/>
</dbReference>
<comment type="caution">
    <text evidence="2">The sequence shown here is derived from an EMBL/GenBank/DDBJ whole genome shotgun (WGS) entry which is preliminary data.</text>
</comment>
<dbReference type="InterPro" id="IPR037523">
    <property type="entry name" value="VOC_core"/>
</dbReference>
<name>A0A2K4DKX9_9STAP</name>
<dbReference type="Pfam" id="PF00903">
    <property type="entry name" value="Glyoxalase"/>
    <property type="match status" value="1"/>
</dbReference>
<reference evidence="3" key="2">
    <citation type="submission" date="2018-03" db="EMBL/GenBank/DDBJ databases">
        <authorList>
            <person name="Naushad S."/>
        </authorList>
    </citation>
    <scope>NUCLEOTIDE SEQUENCE</scope>
    <source>
        <strain evidence="3">SNUC 1409</strain>
    </source>
</reference>
<feature type="domain" description="VOC" evidence="1">
    <location>
        <begin position="9"/>
        <end position="125"/>
    </location>
</feature>
<dbReference type="PROSITE" id="PS51819">
    <property type="entry name" value="VOC"/>
    <property type="match status" value="1"/>
</dbReference>
<proteinExistence type="predicted"/>
<sequence length="264" mass="30418">MFHSKKAHFVNGVTLNVRDLTTLRPFYESVLGFKVVTETTFSVQYEVGNSNHFITLNEIHNGREPLLSEAGLFYIGILLPSMKDLADLLVQMSDYEIPVNGGEQSVCTSLFFEDPEGHAFKFYVDHETDDWMYVNNSLNMDIEALNVPRLLTEVSDEKWQGIPHDSKIGNLHLKTIRMTEVKNYYLNYFGLQPSAYLDKFSLSLASSHYHHHLALNQWLSSTKRMENENSYGLALIDYYYPETTHININGPDGLQFRFNFIEVV</sequence>
<dbReference type="RefSeq" id="WP_103166845.1">
    <property type="nucleotide sequence ID" value="NZ_JAHCOZ010000001.1"/>
</dbReference>
<dbReference type="Proteomes" id="UP000242088">
    <property type="component" value="Unassembled WGS sequence"/>
</dbReference>
<evidence type="ECO:0000313" key="4">
    <source>
        <dbReference type="Proteomes" id="UP000242088"/>
    </source>
</evidence>
<dbReference type="EMBL" id="PYZL01000005">
    <property type="protein sequence ID" value="PTE74422.1"/>
    <property type="molecule type" value="Genomic_DNA"/>
</dbReference>
<dbReference type="SUPFAM" id="SSF54593">
    <property type="entry name" value="Glyoxalase/Bleomycin resistance protein/Dihydroxybiphenyl dioxygenase"/>
    <property type="match status" value="2"/>
</dbReference>
<protein>
    <submittedName>
        <fullName evidence="2">Glyoxalase</fullName>
    </submittedName>
</protein>
<dbReference type="PANTHER" id="PTHR43279:SF1">
    <property type="entry name" value="CATECHOL-2,3-DIOXYGENASE"/>
    <property type="match status" value="1"/>
</dbReference>
<evidence type="ECO:0000313" key="5">
    <source>
        <dbReference type="Proteomes" id="UP000242547"/>
    </source>
</evidence>
<organism evidence="2 5">
    <name type="scientific">Staphylococcus devriesei</name>
    <dbReference type="NCBI Taxonomy" id="586733"/>
    <lineage>
        <taxon>Bacteria</taxon>
        <taxon>Bacillati</taxon>
        <taxon>Bacillota</taxon>
        <taxon>Bacilli</taxon>
        <taxon>Bacillales</taxon>
        <taxon>Staphylococcaceae</taxon>
        <taxon>Staphylococcus</taxon>
    </lineage>
</organism>
<dbReference type="Gene3D" id="3.10.180.10">
    <property type="entry name" value="2,3-Dihydroxybiphenyl 1,2-Dioxygenase, domain 1"/>
    <property type="match status" value="1"/>
</dbReference>
<dbReference type="InterPro" id="IPR029068">
    <property type="entry name" value="Glyas_Bleomycin-R_OHBP_Dase"/>
</dbReference>
<dbReference type="PANTHER" id="PTHR43279">
    <property type="entry name" value="CATECHOL-2,3-DIOXYGENASE"/>
    <property type="match status" value="1"/>
</dbReference>
<dbReference type="AlphaFoldDB" id="A0A2K4DKX9"/>
<dbReference type="Proteomes" id="UP000242547">
    <property type="component" value="Unassembled WGS sequence"/>
</dbReference>
<keyword evidence="4" id="KW-1185">Reference proteome</keyword>
<evidence type="ECO:0000313" key="3">
    <source>
        <dbReference type="EMBL" id="PTF13165.1"/>
    </source>
</evidence>
<gene>
    <name evidence="2" type="ORF">BUY44_01535</name>
    <name evidence="3" type="ORF">BUY47_10395</name>
</gene>